<evidence type="ECO:0000256" key="1">
    <source>
        <dbReference type="SAM" id="Phobius"/>
    </source>
</evidence>
<sequence length="258" mass="29215">MTQLTYRTYSFFSPLSRMTHKPTTLFSFPVPKPFLCFFVASLLFSSLEFWPKMEEEAIRVLGWKVGRDFTTLCATMFPVLASLIMVVLFLWTIWSEYEAVEKAGINSGYNNWGFCIGVLTLVLGFLFLAAGLPLLADLVMKLLEQLQNQEESRKHQGGKLKTICIISRLAISVIAMFMLAWAINTGIRLATEPRREGKYYPLASPVGVVTIMFGFTYSIIGLCVIAELALELIKQLQRTEKEQLVSHQVGKIDVKFFV</sequence>
<evidence type="ECO:0000313" key="3">
    <source>
        <dbReference type="RefSeq" id="XP_021806345.1"/>
    </source>
</evidence>
<feature type="transmembrane region" description="Helical" evidence="1">
    <location>
        <begin position="160"/>
        <end position="183"/>
    </location>
</feature>
<protein>
    <submittedName>
        <fullName evidence="3">Uncharacterized protein LOC110750344</fullName>
    </submittedName>
</protein>
<organism evidence="2 3">
    <name type="scientific">Prunus avium</name>
    <name type="common">Cherry</name>
    <name type="synonym">Cerasus avium</name>
    <dbReference type="NCBI Taxonomy" id="42229"/>
    <lineage>
        <taxon>Eukaryota</taxon>
        <taxon>Viridiplantae</taxon>
        <taxon>Streptophyta</taxon>
        <taxon>Embryophyta</taxon>
        <taxon>Tracheophyta</taxon>
        <taxon>Spermatophyta</taxon>
        <taxon>Magnoliopsida</taxon>
        <taxon>eudicotyledons</taxon>
        <taxon>Gunneridae</taxon>
        <taxon>Pentapetalae</taxon>
        <taxon>rosids</taxon>
        <taxon>fabids</taxon>
        <taxon>Rosales</taxon>
        <taxon>Rosaceae</taxon>
        <taxon>Amygdaloideae</taxon>
        <taxon>Amygdaleae</taxon>
        <taxon>Prunus</taxon>
    </lineage>
</organism>
<keyword evidence="1" id="KW-1133">Transmembrane helix</keyword>
<dbReference type="AlphaFoldDB" id="A0A6P5RN68"/>
<feature type="transmembrane region" description="Helical" evidence="1">
    <location>
        <begin position="203"/>
        <end position="230"/>
    </location>
</feature>
<reference evidence="3" key="1">
    <citation type="submission" date="2025-08" db="UniProtKB">
        <authorList>
            <consortium name="RefSeq"/>
        </authorList>
    </citation>
    <scope>IDENTIFICATION</scope>
</reference>
<gene>
    <name evidence="3" type="primary">LOC110750344</name>
</gene>
<dbReference type="GeneID" id="110750344"/>
<name>A0A6P5RN68_PRUAV</name>
<keyword evidence="1" id="KW-0812">Transmembrane</keyword>
<dbReference type="KEGG" id="pavi:110750344"/>
<feature type="transmembrane region" description="Helical" evidence="1">
    <location>
        <begin position="71"/>
        <end position="94"/>
    </location>
</feature>
<evidence type="ECO:0000313" key="2">
    <source>
        <dbReference type="Proteomes" id="UP000515124"/>
    </source>
</evidence>
<feature type="transmembrane region" description="Helical" evidence="1">
    <location>
        <begin position="114"/>
        <end position="139"/>
    </location>
</feature>
<dbReference type="RefSeq" id="XP_021806345.1">
    <property type="nucleotide sequence ID" value="XM_021950653.1"/>
</dbReference>
<dbReference type="Gramene" id="Pav_sc0000175.1_g160.1.mk:mrna">
    <property type="protein sequence ID" value="Pav_sc0000175.1_g160.1.mk:mrna"/>
    <property type="gene ID" value="Pav_sc0000175.1_g160.1.mk"/>
</dbReference>
<keyword evidence="2" id="KW-1185">Reference proteome</keyword>
<keyword evidence="1" id="KW-0472">Membrane</keyword>
<accession>A0A6P5RN68</accession>
<proteinExistence type="predicted"/>
<dbReference type="Proteomes" id="UP000515124">
    <property type="component" value="Unplaced"/>
</dbReference>